<organism evidence="1 2">
    <name type="scientific">Eumeta variegata</name>
    <name type="common">Bagworm moth</name>
    <name type="synonym">Eumeta japonica</name>
    <dbReference type="NCBI Taxonomy" id="151549"/>
    <lineage>
        <taxon>Eukaryota</taxon>
        <taxon>Metazoa</taxon>
        <taxon>Ecdysozoa</taxon>
        <taxon>Arthropoda</taxon>
        <taxon>Hexapoda</taxon>
        <taxon>Insecta</taxon>
        <taxon>Pterygota</taxon>
        <taxon>Neoptera</taxon>
        <taxon>Endopterygota</taxon>
        <taxon>Lepidoptera</taxon>
        <taxon>Glossata</taxon>
        <taxon>Ditrysia</taxon>
        <taxon>Tineoidea</taxon>
        <taxon>Psychidae</taxon>
        <taxon>Oiketicinae</taxon>
        <taxon>Eumeta</taxon>
    </lineage>
</organism>
<evidence type="ECO:0000313" key="1">
    <source>
        <dbReference type="EMBL" id="GBP47182.1"/>
    </source>
</evidence>
<keyword evidence="2" id="KW-1185">Reference proteome</keyword>
<dbReference type="EMBL" id="BGZK01000497">
    <property type="protein sequence ID" value="GBP47182.1"/>
    <property type="molecule type" value="Genomic_DNA"/>
</dbReference>
<dbReference type="Proteomes" id="UP000299102">
    <property type="component" value="Unassembled WGS sequence"/>
</dbReference>
<reference evidence="1 2" key="1">
    <citation type="journal article" date="2019" name="Commun. Biol.">
        <title>The bagworm genome reveals a unique fibroin gene that provides high tensile strength.</title>
        <authorList>
            <person name="Kono N."/>
            <person name="Nakamura H."/>
            <person name="Ohtoshi R."/>
            <person name="Tomita M."/>
            <person name="Numata K."/>
            <person name="Arakawa K."/>
        </authorList>
    </citation>
    <scope>NUCLEOTIDE SEQUENCE [LARGE SCALE GENOMIC DNA]</scope>
</reference>
<accession>A0A4C1W9J5</accession>
<proteinExistence type="predicted"/>
<protein>
    <submittedName>
        <fullName evidence="1">Uncharacterized protein</fullName>
    </submittedName>
</protein>
<evidence type="ECO:0000313" key="2">
    <source>
        <dbReference type="Proteomes" id="UP000299102"/>
    </source>
</evidence>
<dbReference type="OrthoDB" id="8775810at2759"/>
<sequence>MIFAYSLPTMLSRLMRRLVTIPPSPLSISDETQSYPAALPIFTFQLIRNDLWRTLSMHGVSSGLIQALKSLHTNSSALISINEAYIDWFDIRRGVREGYVGSLWLFNLFMDSCLNDLNESRLRMTELSLKCLLYAD</sequence>
<dbReference type="AlphaFoldDB" id="A0A4C1W9J5"/>
<gene>
    <name evidence="1" type="ORF">EVAR_38294_1</name>
</gene>
<name>A0A4C1W9J5_EUMVA</name>
<comment type="caution">
    <text evidence="1">The sequence shown here is derived from an EMBL/GenBank/DDBJ whole genome shotgun (WGS) entry which is preliminary data.</text>
</comment>